<dbReference type="InterPro" id="IPR009003">
    <property type="entry name" value="Peptidase_S1_PA"/>
</dbReference>
<keyword evidence="3" id="KW-0812">Transmembrane</keyword>
<dbReference type="Gene3D" id="2.30.42.10">
    <property type="match status" value="1"/>
</dbReference>
<feature type="transmembrane region" description="Helical" evidence="3">
    <location>
        <begin position="20"/>
        <end position="41"/>
    </location>
</feature>
<feature type="domain" description="PDZ" evidence="4">
    <location>
        <begin position="307"/>
        <end position="354"/>
    </location>
</feature>
<keyword evidence="1" id="KW-0645">Protease</keyword>
<gene>
    <name evidence="5" type="ORF">H6A60_09000</name>
</gene>
<dbReference type="InterPro" id="IPR036034">
    <property type="entry name" value="PDZ_sf"/>
</dbReference>
<organism evidence="5 6">
    <name type="scientific">Sutterella massiliensis</name>
    <dbReference type="NCBI Taxonomy" id="1816689"/>
    <lineage>
        <taxon>Bacteria</taxon>
        <taxon>Pseudomonadati</taxon>
        <taxon>Pseudomonadota</taxon>
        <taxon>Betaproteobacteria</taxon>
        <taxon>Burkholderiales</taxon>
        <taxon>Sutterellaceae</taxon>
        <taxon>Sutterella</taxon>
    </lineage>
</organism>
<evidence type="ECO:0000256" key="1">
    <source>
        <dbReference type="ARBA" id="ARBA00022670"/>
    </source>
</evidence>
<dbReference type="RefSeq" id="WP_205103700.1">
    <property type="nucleotide sequence ID" value="NZ_JACJJC010000014.1"/>
</dbReference>
<dbReference type="Pfam" id="PF13365">
    <property type="entry name" value="Trypsin_2"/>
    <property type="match status" value="1"/>
</dbReference>
<keyword evidence="3" id="KW-1133">Transmembrane helix</keyword>
<name>A0ABS2DTI5_9BURK</name>
<dbReference type="InterPro" id="IPR051201">
    <property type="entry name" value="Chloro_Bact_Ser_Proteases"/>
</dbReference>
<keyword evidence="3" id="KW-0472">Membrane</keyword>
<protein>
    <submittedName>
        <fullName evidence="5">Trypsin-like peptidase domain-containing protein</fullName>
    </submittedName>
</protein>
<dbReference type="PANTHER" id="PTHR43343:SF3">
    <property type="entry name" value="PROTEASE DO-LIKE 8, CHLOROPLASTIC"/>
    <property type="match status" value="1"/>
</dbReference>
<keyword evidence="6" id="KW-1185">Reference proteome</keyword>
<dbReference type="PANTHER" id="PTHR43343">
    <property type="entry name" value="PEPTIDASE S12"/>
    <property type="match status" value="1"/>
</dbReference>
<evidence type="ECO:0000313" key="6">
    <source>
        <dbReference type="Proteomes" id="UP000715095"/>
    </source>
</evidence>
<keyword evidence="2" id="KW-0378">Hydrolase</keyword>
<dbReference type="Proteomes" id="UP000715095">
    <property type="component" value="Unassembled WGS sequence"/>
</dbReference>
<dbReference type="SMART" id="SM00228">
    <property type="entry name" value="PDZ"/>
    <property type="match status" value="1"/>
</dbReference>
<proteinExistence type="predicted"/>
<dbReference type="SUPFAM" id="SSF50494">
    <property type="entry name" value="Trypsin-like serine proteases"/>
    <property type="match status" value="1"/>
</dbReference>
<evidence type="ECO:0000256" key="2">
    <source>
        <dbReference type="ARBA" id="ARBA00022801"/>
    </source>
</evidence>
<dbReference type="SUPFAM" id="SSF50156">
    <property type="entry name" value="PDZ domain-like"/>
    <property type="match status" value="1"/>
</dbReference>
<dbReference type="EMBL" id="JACJJC010000014">
    <property type="protein sequence ID" value="MBM6704619.1"/>
    <property type="molecule type" value="Genomic_DNA"/>
</dbReference>
<accession>A0ABS2DTI5</accession>
<reference evidence="5 6" key="1">
    <citation type="journal article" date="2021" name="Sci. Rep.">
        <title>The distribution of antibiotic resistance genes in chicken gut microbiota commensals.</title>
        <authorList>
            <person name="Juricova H."/>
            <person name="Matiasovicova J."/>
            <person name="Kubasova T."/>
            <person name="Cejkova D."/>
            <person name="Rychlik I."/>
        </authorList>
    </citation>
    <scope>NUCLEOTIDE SEQUENCE [LARGE SCALE GENOMIC DNA]</scope>
    <source>
        <strain evidence="5 6">An829</strain>
    </source>
</reference>
<dbReference type="InterPro" id="IPR001940">
    <property type="entry name" value="Peptidase_S1C"/>
</dbReference>
<evidence type="ECO:0000313" key="5">
    <source>
        <dbReference type="EMBL" id="MBM6704619.1"/>
    </source>
</evidence>
<evidence type="ECO:0000259" key="4">
    <source>
        <dbReference type="PROSITE" id="PS50106"/>
    </source>
</evidence>
<sequence>MSAPNSAQPKACVKTFAKRLWLLFAQAVTVGCGFILAYEALSDKAQPPDQNPDAIERIATGDLAAAANNFSAAVERAAPAVVNIFSRRVVPGEHAQELGSDWNNFPELHMTALGSGVIVAANGSVLTNYHVVEDATNLFVALTDGRRFEARLLGTDPETDLALLKIEAAESLPVIEIGQSENLQIGQAVLAIGNPFDVGQTVTYGIVSALGRHGFGLNNYEDFIQTDAAINQGNSGGALIDLSGALVGINSAIFSPDQSEGSVGIGFAIPASLVREVLPAMMAGRHIERGYLGFVPRQFSEELAQDLGLAVKSGVLVKEVIAESPAAQAGMRTFDIILSINGHPVKQANRMLREIAKLEPGRTVEVDVLRGTTRLKLNVRVSTRPVGSREREVLIPLPPEAPEDVGR</sequence>
<comment type="caution">
    <text evidence="5">The sequence shown here is derived from an EMBL/GenBank/DDBJ whole genome shotgun (WGS) entry which is preliminary data.</text>
</comment>
<dbReference type="Gene3D" id="2.40.10.120">
    <property type="match status" value="1"/>
</dbReference>
<dbReference type="PROSITE" id="PS50106">
    <property type="entry name" value="PDZ"/>
    <property type="match status" value="1"/>
</dbReference>
<dbReference type="Pfam" id="PF13180">
    <property type="entry name" value="PDZ_2"/>
    <property type="match status" value="1"/>
</dbReference>
<dbReference type="PRINTS" id="PR00834">
    <property type="entry name" value="PROTEASES2C"/>
</dbReference>
<dbReference type="InterPro" id="IPR001478">
    <property type="entry name" value="PDZ"/>
</dbReference>
<evidence type="ECO:0000256" key="3">
    <source>
        <dbReference type="SAM" id="Phobius"/>
    </source>
</evidence>